<feature type="compositionally biased region" description="Basic and acidic residues" evidence="3">
    <location>
        <begin position="572"/>
        <end position="604"/>
    </location>
</feature>
<dbReference type="InterPro" id="IPR001452">
    <property type="entry name" value="SH3_domain"/>
</dbReference>
<dbReference type="EMBL" id="JAVRRD010000004">
    <property type="protein sequence ID" value="KAK5060089.1"/>
    <property type="molecule type" value="Genomic_DNA"/>
</dbReference>
<dbReference type="Proteomes" id="UP001358417">
    <property type="component" value="Unassembled WGS sequence"/>
</dbReference>
<feature type="compositionally biased region" description="Acidic residues" evidence="3">
    <location>
        <begin position="109"/>
        <end position="126"/>
    </location>
</feature>
<proteinExistence type="predicted"/>
<keyword evidence="6" id="KW-1185">Reference proteome</keyword>
<feature type="region of interest" description="Disordered" evidence="3">
    <location>
        <begin position="1"/>
        <end position="147"/>
    </location>
</feature>
<feature type="region of interest" description="Disordered" evidence="3">
    <location>
        <begin position="398"/>
        <end position="533"/>
    </location>
</feature>
<dbReference type="GeneID" id="89978131"/>
<evidence type="ECO:0000256" key="3">
    <source>
        <dbReference type="SAM" id="MobiDB-lite"/>
    </source>
</evidence>
<dbReference type="Gene3D" id="2.30.30.40">
    <property type="entry name" value="SH3 Domains"/>
    <property type="match status" value="1"/>
</dbReference>
<dbReference type="Pfam" id="PF00018">
    <property type="entry name" value="SH3_1"/>
    <property type="match status" value="1"/>
</dbReference>
<dbReference type="PANTHER" id="PTHR47775:SF1">
    <property type="entry name" value="BUD SITE SELECTION PROTEIN 14"/>
    <property type="match status" value="1"/>
</dbReference>
<feature type="compositionally biased region" description="Low complexity" evidence="3">
    <location>
        <begin position="756"/>
        <end position="770"/>
    </location>
</feature>
<dbReference type="InterPro" id="IPR036028">
    <property type="entry name" value="SH3-like_dom_sf"/>
</dbReference>
<dbReference type="GO" id="GO:0015630">
    <property type="term" value="C:microtubule cytoskeleton"/>
    <property type="evidence" value="ECO:0007669"/>
    <property type="project" value="TreeGrafter"/>
</dbReference>
<dbReference type="SUPFAM" id="SSF50044">
    <property type="entry name" value="SH3-domain"/>
    <property type="match status" value="1"/>
</dbReference>
<feature type="region of interest" description="Disordered" evidence="3">
    <location>
        <begin position="556"/>
        <end position="890"/>
    </location>
</feature>
<feature type="compositionally biased region" description="Polar residues" evidence="3">
    <location>
        <begin position="477"/>
        <end position="489"/>
    </location>
</feature>
<dbReference type="GO" id="GO:0030950">
    <property type="term" value="P:establishment or maintenance of actin cytoskeleton polarity"/>
    <property type="evidence" value="ECO:0007669"/>
    <property type="project" value="TreeGrafter"/>
</dbReference>
<evidence type="ECO:0000256" key="1">
    <source>
        <dbReference type="ARBA" id="ARBA00022443"/>
    </source>
</evidence>
<comment type="caution">
    <text evidence="5">The sequence shown here is derived from an EMBL/GenBank/DDBJ whole genome shotgun (WGS) entry which is preliminary data.</text>
</comment>
<accession>A0AAV9NJQ9</accession>
<dbReference type="InterPro" id="IPR053039">
    <property type="entry name" value="Polarity_Bud-Selection_Reg"/>
</dbReference>
<keyword evidence="1 2" id="KW-0728">SH3 domain</keyword>
<feature type="compositionally biased region" description="Basic and acidic residues" evidence="3">
    <location>
        <begin position="83"/>
        <end position="94"/>
    </location>
</feature>
<dbReference type="PANTHER" id="PTHR47775">
    <property type="entry name" value="BUD SITE SELECTION PROTEIN 14"/>
    <property type="match status" value="1"/>
</dbReference>
<feature type="compositionally biased region" description="Low complexity" evidence="3">
    <location>
        <begin position="864"/>
        <end position="889"/>
    </location>
</feature>
<dbReference type="PROSITE" id="PS50002">
    <property type="entry name" value="SH3"/>
    <property type="match status" value="1"/>
</dbReference>
<dbReference type="GO" id="GO:0051286">
    <property type="term" value="C:cell tip"/>
    <property type="evidence" value="ECO:0007669"/>
    <property type="project" value="TreeGrafter"/>
</dbReference>
<dbReference type="RefSeq" id="XP_064709910.1">
    <property type="nucleotide sequence ID" value="XM_064853511.1"/>
</dbReference>
<name>A0AAV9NJQ9_9EURO</name>
<protein>
    <recommendedName>
        <fullName evidence="4">SH3 domain-containing protein</fullName>
    </recommendedName>
</protein>
<evidence type="ECO:0000259" key="4">
    <source>
        <dbReference type="PROSITE" id="PS50002"/>
    </source>
</evidence>
<feature type="compositionally biased region" description="Low complexity" evidence="3">
    <location>
        <begin position="495"/>
        <end position="509"/>
    </location>
</feature>
<reference evidence="5 6" key="1">
    <citation type="submission" date="2023-08" db="EMBL/GenBank/DDBJ databases">
        <title>Black Yeasts Isolated from many extreme environments.</title>
        <authorList>
            <person name="Coleine C."/>
            <person name="Stajich J.E."/>
            <person name="Selbmann L."/>
        </authorList>
    </citation>
    <scope>NUCLEOTIDE SEQUENCE [LARGE SCALE GENOMIC DNA]</scope>
    <source>
        <strain evidence="5 6">CCFEE 5792</strain>
    </source>
</reference>
<feature type="compositionally biased region" description="Acidic residues" evidence="3">
    <location>
        <begin position="437"/>
        <end position="449"/>
    </location>
</feature>
<feature type="region of interest" description="Disordered" evidence="3">
    <location>
        <begin position="273"/>
        <end position="297"/>
    </location>
</feature>
<feature type="compositionally biased region" description="Polar residues" evidence="3">
    <location>
        <begin position="50"/>
        <end position="70"/>
    </location>
</feature>
<evidence type="ECO:0000313" key="5">
    <source>
        <dbReference type="EMBL" id="KAK5060089.1"/>
    </source>
</evidence>
<dbReference type="SMART" id="SM00326">
    <property type="entry name" value="SH3"/>
    <property type="match status" value="1"/>
</dbReference>
<dbReference type="GO" id="GO:0008104">
    <property type="term" value="P:intracellular protein localization"/>
    <property type="evidence" value="ECO:0007669"/>
    <property type="project" value="TreeGrafter"/>
</dbReference>
<feature type="compositionally biased region" description="Polar residues" evidence="3">
    <location>
        <begin position="510"/>
        <end position="520"/>
    </location>
</feature>
<evidence type="ECO:0000256" key="2">
    <source>
        <dbReference type="PROSITE-ProRule" id="PRU00192"/>
    </source>
</evidence>
<gene>
    <name evidence="5" type="ORF">LTR84_009973</name>
</gene>
<organism evidence="5 6">
    <name type="scientific">Exophiala bonariae</name>
    <dbReference type="NCBI Taxonomy" id="1690606"/>
    <lineage>
        <taxon>Eukaryota</taxon>
        <taxon>Fungi</taxon>
        <taxon>Dikarya</taxon>
        <taxon>Ascomycota</taxon>
        <taxon>Pezizomycotina</taxon>
        <taxon>Eurotiomycetes</taxon>
        <taxon>Chaetothyriomycetidae</taxon>
        <taxon>Chaetothyriales</taxon>
        <taxon>Herpotrichiellaceae</taxon>
        <taxon>Exophiala</taxon>
    </lineage>
</organism>
<feature type="compositionally biased region" description="Basic residues" evidence="3">
    <location>
        <begin position="412"/>
        <end position="423"/>
    </location>
</feature>
<feature type="compositionally biased region" description="Low complexity" evidence="3">
    <location>
        <begin position="822"/>
        <end position="833"/>
    </location>
</feature>
<evidence type="ECO:0000313" key="6">
    <source>
        <dbReference type="Proteomes" id="UP001358417"/>
    </source>
</evidence>
<feature type="compositionally biased region" description="Basic and acidic residues" evidence="3">
    <location>
        <begin position="627"/>
        <end position="637"/>
    </location>
</feature>
<feature type="domain" description="SH3" evidence="4">
    <location>
        <begin position="324"/>
        <end position="385"/>
    </location>
</feature>
<feature type="compositionally biased region" description="Low complexity" evidence="3">
    <location>
        <begin position="689"/>
        <end position="702"/>
    </location>
</feature>
<feature type="compositionally biased region" description="Basic and acidic residues" evidence="3">
    <location>
        <begin position="16"/>
        <end position="33"/>
    </location>
</feature>
<dbReference type="AlphaFoldDB" id="A0AAV9NJQ9"/>
<feature type="compositionally biased region" description="Polar residues" evidence="3">
    <location>
        <begin position="726"/>
        <end position="743"/>
    </location>
</feature>
<dbReference type="FunFam" id="2.30.30.40:FF:000035">
    <property type="entry name" value="SH3 domain containing protein"/>
    <property type="match status" value="1"/>
</dbReference>
<sequence length="964" mass="106898">MVRAMTTLKPQLVRADTLDLQDHDTPSAKDHSRQPAHPSPYGYGPAAPHQAQTLRQAEQDAYQEQHTSPRQSEDKTNGAFGYSDHDDDRNDDHNTSNGSNGPGYNGQDINDEDGGDSHDEDMDDDLLDKISSSPSIEDGKYTLPVWPPRADSVRTGAAPAPAMIQIHDSPLSSSPYISHYKVSPPQSPRVVGPESHHGECEGYYANRRMEVEPWQDHDQTSSLTSFTSNNSGLATQLQGIPLSESQEFRRYLLPTDDPLLRDVIDAQSDEYFYDEEGDWEDDDSSVADPDLSSDDDPEDFQFSNDDRFIDSGWGGECLREIEDIDFEFVYALHTFVATVEGQANATKGDTMVLLDDSNSYWWLVRVVKDGSIGYLPAEHIETPTERLARLNKHRNIDLSASMLGDNPEKSKNPLKKAMRRRNAKTVQFAPPTYYEPSDYEYSDEEDDGNESLTDQGIDDNADDDTHNDQEVVETEPESQGQRVTATANGVQRMASTDSLKSDLSSDNSTRAQQQEATLVEQNKADEAVSRSRKGVVRNTDSFFRDDTVETKKISLTPRLLRGDSESGQTTEQEVRQRQSLDTFDRIVASDDKTKEKEKEKEKDKKKEKKGMLSGLFKRKKGTPQEESVERPSEELRRSPQSKDSMESVTYTKPESGPERKPSKLQKTPPIASPKSSPTEPRAPQRELMAAATTAPPSVTPREPTGPAPAPPTLRKVESESELADDTLSTAPQSQPTTQVNRFPSLTEKRSIFAPITTALKSTSSSNSDTRSPVKPIYSKRAKERFAIDDEDSEDYGPTPKADDQTRNSVSPLADNLEEPVRSDSVVRVSPVDSLTPINSQTQKGLDVRTTPLPIETGHADSEGTASTSKPSPSTATHTPSTSRSTPTWSDASLRSYMENDQEIKDLLIIVHDKSNVTPVGADHPLMSNLFSNERSKLAEMQLQLDSMLMSWMGKKNSSLLSATT</sequence>